<keyword evidence="2" id="KW-1185">Reference proteome</keyword>
<proteinExistence type="predicted"/>
<dbReference type="OrthoDB" id="1470350at2759"/>
<dbReference type="GO" id="GO:0016705">
    <property type="term" value="F:oxidoreductase activity, acting on paired donors, with incorporation or reduction of molecular oxygen"/>
    <property type="evidence" value="ECO:0007669"/>
    <property type="project" value="InterPro"/>
</dbReference>
<organism evidence="1 2">
    <name type="scientific">Tuber borchii</name>
    <name type="common">White truffle</name>
    <dbReference type="NCBI Taxonomy" id="42251"/>
    <lineage>
        <taxon>Eukaryota</taxon>
        <taxon>Fungi</taxon>
        <taxon>Dikarya</taxon>
        <taxon>Ascomycota</taxon>
        <taxon>Pezizomycotina</taxon>
        <taxon>Pezizomycetes</taxon>
        <taxon>Pezizales</taxon>
        <taxon>Tuberaceae</taxon>
        <taxon>Tuber</taxon>
    </lineage>
</organism>
<protein>
    <submittedName>
        <fullName evidence="1">Uncharacterized protein</fullName>
    </submittedName>
</protein>
<reference evidence="1 2" key="1">
    <citation type="submission" date="2017-04" db="EMBL/GenBank/DDBJ databases">
        <title>Draft genome sequence of Tuber borchii Vittad., a whitish edible truffle.</title>
        <authorList>
            <consortium name="DOE Joint Genome Institute"/>
            <person name="Murat C."/>
            <person name="Kuo A."/>
            <person name="Barry K.W."/>
            <person name="Clum A."/>
            <person name="Dockter R.B."/>
            <person name="Fauchery L."/>
            <person name="Iotti M."/>
            <person name="Kohler A."/>
            <person name="Labutti K."/>
            <person name="Lindquist E.A."/>
            <person name="Lipzen A."/>
            <person name="Ohm R.A."/>
            <person name="Wang M."/>
            <person name="Grigoriev I.V."/>
            <person name="Zambonelli A."/>
            <person name="Martin F.M."/>
        </authorList>
    </citation>
    <scope>NUCLEOTIDE SEQUENCE [LARGE SCALE GENOMIC DNA]</scope>
    <source>
        <strain evidence="1 2">Tbo3840</strain>
    </source>
</reference>
<evidence type="ECO:0000313" key="2">
    <source>
        <dbReference type="Proteomes" id="UP000244722"/>
    </source>
</evidence>
<dbReference type="Proteomes" id="UP000244722">
    <property type="component" value="Unassembled WGS sequence"/>
</dbReference>
<sequence>MRAIPNSGPLPRLGSPNIDRVFPPTPEALKVVLHAKDYAFSKLPRATNKTSNILGKKRLLFAKERKVQRKLLLPAFPHAHIKGLVSGFWSNGVEMFENVAGVMRASQSGAGGWRKGRVGEMRELFSLVTLGKIGSYGFSYEFRVLESASISGISNTKEKSGSRLADAYNTIFNMGGRLGS</sequence>
<dbReference type="SUPFAM" id="SSF48264">
    <property type="entry name" value="Cytochrome P450"/>
    <property type="match status" value="1"/>
</dbReference>
<comment type="caution">
    <text evidence="1">The sequence shown here is derived from an EMBL/GenBank/DDBJ whole genome shotgun (WGS) entry which is preliminary data.</text>
</comment>
<gene>
    <name evidence="1" type="ORF">B9Z19DRAFT_181475</name>
</gene>
<dbReference type="GO" id="GO:0004497">
    <property type="term" value="F:monooxygenase activity"/>
    <property type="evidence" value="ECO:0007669"/>
    <property type="project" value="InterPro"/>
</dbReference>
<dbReference type="InterPro" id="IPR036396">
    <property type="entry name" value="Cyt_P450_sf"/>
</dbReference>
<dbReference type="Gene3D" id="1.10.630.10">
    <property type="entry name" value="Cytochrome P450"/>
    <property type="match status" value="1"/>
</dbReference>
<dbReference type="EMBL" id="NESQ01000158">
    <property type="protein sequence ID" value="PUU77219.1"/>
    <property type="molecule type" value="Genomic_DNA"/>
</dbReference>
<dbReference type="AlphaFoldDB" id="A0A2T6ZP02"/>
<dbReference type="GO" id="GO:0020037">
    <property type="term" value="F:heme binding"/>
    <property type="evidence" value="ECO:0007669"/>
    <property type="project" value="InterPro"/>
</dbReference>
<accession>A0A2T6ZP02</accession>
<name>A0A2T6ZP02_TUBBO</name>
<evidence type="ECO:0000313" key="1">
    <source>
        <dbReference type="EMBL" id="PUU77219.1"/>
    </source>
</evidence>
<dbReference type="STRING" id="42251.A0A2T6ZP02"/>
<dbReference type="GO" id="GO:0005506">
    <property type="term" value="F:iron ion binding"/>
    <property type="evidence" value="ECO:0007669"/>
    <property type="project" value="InterPro"/>
</dbReference>